<name>A0A8T2MIZ9_ASTMX</name>
<keyword evidence="1" id="KW-0808">Transferase</keyword>
<dbReference type="GO" id="GO:0016301">
    <property type="term" value="F:kinase activity"/>
    <property type="evidence" value="ECO:0007669"/>
    <property type="project" value="UniProtKB-KW"/>
</dbReference>
<evidence type="ECO:0000313" key="2">
    <source>
        <dbReference type="Proteomes" id="UP000752171"/>
    </source>
</evidence>
<dbReference type="Proteomes" id="UP000752171">
    <property type="component" value="Unassembled WGS sequence"/>
</dbReference>
<reference evidence="1 2" key="1">
    <citation type="submission" date="2021-07" db="EMBL/GenBank/DDBJ databases">
        <authorList>
            <person name="Imarazene B."/>
            <person name="Zahm M."/>
            <person name="Klopp C."/>
            <person name="Cabau C."/>
            <person name="Beille S."/>
            <person name="Jouanno E."/>
            <person name="Castinel A."/>
            <person name="Lluch J."/>
            <person name="Gil L."/>
            <person name="Kuchtly C."/>
            <person name="Lopez Roques C."/>
            <person name="Donnadieu C."/>
            <person name="Parrinello H."/>
            <person name="Journot L."/>
            <person name="Du K."/>
            <person name="Schartl M."/>
            <person name="Retaux S."/>
            <person name="Guiguen Y."/>
        </authorList>
    </citation>
    <scope>NUCLEOTIDE SEQUENCE [LARGE SCALE GENOMIC DNA]</scope>
    <source>
        <strain evidence="1">Pach_M1</strain>
        <tissue evidence="1">Testis</tissue>
    </source>
</reference>
<dbReference type="AlphaFoldDB" id="A0A8T2MIZ9"/>
<gene>
    <name evidence="1" type="ORF">AMEX_G537</name>
</gene>
<dbReference type="EMBL" id="JAICCE010000001">
    <property type="protein sequence ID" value="KAG9281955.1"/>
    <property type="molecule type" value="Genomic_DNA"/>
</dbReference>
<organism evidence="1 2">
    <name type="scientific">Astyanax mexicanus</name>
    <name type="common">Blind cave fish</name>
    <name type="synonym">Astyanax fasciatus mexicanus</name>
    <dbReference type="NCBI Taxonomy" id="7994"/>
    <lineage>
        <taxon>Eukaryota</taxon>
        <taxon>Metazoa</taxon>
        <taxon>Chordata</taxon>
        <taxon>Craniata</taxon>
        <taxon>Vertebrata</taxon>
        <taxon>Euteleostomi</taxon>
        <taxon>Actinopterygii</taxon>
        <taxon>Neopterygii</taxon>
        <taxon>Teleostei</taxon>
        <taxon>Ostariophysi</taxon>
        <taxon>Characiformes</taxon>
        <taxon>Characoidei</taxon>
        <taxon>Acestrorhamphidae</taxon>
        <taxon>Acestrorhamphinae</taxon>
        <taxon>Astyanax</taxon>
    </lineage>
</organism>
<proteinExistence type="predicted"/>
<accession>A0A8T2MIZ9</accession>
<protein>
    <submittedName>
        <fullName evidence="1">Serine/threonine-protein kinase pim-2-like</fullName>
    </submittedName>
</protein>
<comment type="caution">
    <text evidence="1">The sequence shown here is derived from an EMBL/GenBank/DDBJ whole genome shotgun (WGS) entry which is preliminary data.</text>
</comment>
<keyword evidence="1" id="KW-0418">Kinase</keyword>
<evidence type="ECO:0000313" key="1">
    <source>
        <dbReference type="EMBL" id="KAG9281955.1"/>
    </source>
</evidence>
<sequence length="79" mass="9211">MDNACAFWTSACVLEGPYTEFPGTTQYLPPEWFTRGSYQPEPSTVWHRPLRDAVWKMPFQEKHRDHHEEAPHTCPPVSP</sequence>